<dbReference type="STRING" id="660518.SAMN05216218_12135"/>
<dbReference type="RefSeq" id="WP_092695245.1">
    <property type="nucleotide sequence ID" value="NZ_FNBK01000021.1"/>
</dbReference>
<feature type="transmembrane region" description="Helical" evidence="1">
    <location>
        <begin position="51"/>
        <end position="72"/>
    </location>
</feature>
<keyword evidence="1" id="KW-1133">Transmembrane helix</keyword>
<evidence type="ECO:0000313" key="3">
    <source>
        <dbReference type="Proteomes" id="UP000199076"/>
    </source>
</evidence>
<feature type="transmembrane region" description="Helical" evidence="1">
    <location>
        <begin position="79"/>
        <end position="102"/>
    </location>
</feature>
<reference evidence="3" key="1">
    <citation type="submission" date="2016-10" db="EMBL/GenBank/DDBJ databases">
        <authorList>
            <person name="Varghese N."/>
            <person name="Submissions S."/>
        </authorList>
    </citation>
    <scope>NUCLEOTIDE SEQUENCE [LARGE SCALE GENOMIC DNA]</scope>
    <source>
        <strain evidence="3">IBRC-M 10760</strain>
    </source>
</reference>
<dbReference type="OrthoDB" id="386607at2157"/>
<keyword evidence="1" id="KW-0472">Membrane</keyword>
<dbReference type="EMBL" id="FNBK01000021">
    <property type="protein sequence ID" value="SDG28451.1"/>
    <property type="molecule type" value="Genomic_DNA"/>
</dbReference>
<name>A0A1G7SZQ4_9EURY</name>
<accession>A0A1G7SZQ4</accession>
<protein>
    <submittedName>
        <fullName evidence="2">Uncharacterized protein</fullName>
    </submittedName>
</protein>
<evidence type="ECO:0000256" key="1">
    <source>
        <dbReference type="SAM" id="Phobius"/>
    </source>
</evidence>
<gene>
    <name evidence="2" type="ORF">SAMN05216218_12135</name>
</gene>
<sequence length="129" mass="13347">MSVVERVRARLTREQTRYERAWLTSINTVGFLVVVGILLDSKLLLGAGQTGIFQRALYPFVPPAVSLGVAIADGNDRGTLLSAVALVGYTLVLGVVGTLGTAVATAPVYPVAGLVGVGTLVVVATLVAR</sequence>
<proteinExistence type="predicted"/>
<dbReference type="AlphaFoldDB" id="A0A1G7SZQ4"/>
<dbReference type="Proteomes" id="UP000199076">
    <property type="component" value="Unassembled WGS sequence"/>
</dbReference>
<organism evidence="2 3">
    <name type="scientific">Halorientalis regularis</name>
    <dbReference type="NCBI Taxonomy" id="660518"/>
    <lineage>
        <taxon>Archaea</taxon>
        <taxon>Methanobacteriati</taxon>
        <taxon>Methanobacteriota</taxon>
        <taxon>Stenosarchaea group</taxon>
        <taxon>Halobacteria</taxon>
        <taxon>Halobacteriales</taxon>
        <taxon>Haloarculaceae</taxon>
        <taxon>Halorientalis</taxon>
    </lineage>
</organism>
<feature type="transmembrane region" description="Helical" evidence="1">
    <location>
        <begin position="21"/>
        <end position="39"/>
    </location>
</feature>
<keyword evidence="1" id="KW-0812">Transmembrane</keyword>
<evidence type="ECO:0000313" key="2">
    <source>
        <dbReference type="EMBL" id="SDG28451.1"/>
    </source>
</evidence>
<keyword evidence="3" id="KW-1185">Reference proteome</keyword>
<feature type="transmembrane region" description="Helical" evidence="1">
    <location>
        <begin position="108"/>
        <end position="128"/>
    </location>
</feature>